<dbReference type="InterPro" id="IPR015197">
    <property type="entry name" value="PngaseF_C"/>
</dbReference>
<evidence type="ECO:0000313" key="5">
    <source>
        <dbReference type="Proteomes" id="UP000249547"/>
    </source>
</evidence>
<dbReference type="Pfam" id="PF09113">
    <property type="entry name" value="N-glycanase_C"/>
    <property type="match status" value="1"/>
</dbReference>
<dbReference type="SUPFAM" id="SSF49742">
    <property type="entry name" value="PHM/PNGase F"/>
    <property type="match status" value="1"/>
</dbReference>
<dbReference type="InterPro" id="IPR015196">
    <property type="entry name" value="PngaseF_N"/>
</dbReference>
<dbReference type="GO" id="GO:0016715">
    <property type="term" value="F:oxidoreductase activity, acting on paired donors, with incorporation or reduction of molecular oxygen, reduced ascorbate as one donor, and incorporation of one atom of oxygen"/>
    <property type="evidence" value="ECO:0007669"/>
    <property type="project" value="InterPro"/>
</dbReference>
<dbReference type="OrthoDB" id="6281169at2"/>
<dbReference type="Gene3D" id="2.60.120.1570">
    <property type="entry name" value="Peptide-N-glycosidase F, N-terminal domain"/>
    <property type="match status" value="1"/>
</dbReference>
<dbReference type="InterPro" id="IPR014784">
    <property type="entry name" value="Cu2_ascorb_mOase-like_C"/>
</dbReference>
<evidence type="ECO:0000259" key="3">
    <source>
        <dbReference type="SMART" id="SM01290"/>
    </source>
</evidence>
<protein>
    <submittedName>
        <fullName evidence="4">GLPGLI family protein</fullName>
    </submittedName>
</protein>
<feature type="chain" id="PRO_5016253242" evidence="2">
    <location>
        <begin position="23"/>
        <end position="573"/>
    </location>
</feature>
<sequence length="573" mass="64280">MKLRRILLIACLLCTLTYAADAQRRNTRSRTAFAKEATQLTVKYITKSNGKQVPGEPLQLIIHHQQAFILPPNNTPQKEQQYLDYNKKVSYQVLTRANGQTFTLEKPFDSYVKGELLKDTAHILGFVCKKAKFMIRSNTIEVWYTTETVAKGTPNITVGADLGLVLKIVRNGNYETIATGFEKMQQDQINWPKQFGQMVDEPAYMQQVIESRYNTINIFKEDQISWGNETPNPQGDQLNVTYHFAGGTVIAKKVHLPTLQPGSNLFATLTQYSNGDAYDRTGSLFMIPVDKNTSFLDALKNGIKQVPAITGTNGKTYQGMVATDNYTPVLELMRFFTPFGVKHFNNQVKIKGYNWADSAVYKQDITPLASSLSGDVWLAVYIGNYDKGGHKVSLDFNYYPGFEEEKTTRKPWIMPIFNTTNVMEMAGQEYCTLFDKDSLTVTVNVPAGLKNVQLRYTATGHGGWGGGDEFNPKQHEIFLDGKRVYNFVPWREDCGTYRMLNPASGNFGNGLSSSDLSRSNWCPGTLTQPVNIYLYDLQPGVHTFKVAIPQGKPEGGSFSFWNVSGVLIGEKES</sequence>
<dbReference type="InterPro" id="IPR008977">
    <property type="entry name" value="PHM/PNGase_F_dom_sf"/>
</dbReference>
<gene>
    <name evidence="4" type="ORF">LX64_04675</name>
</gene>
<evidence type="ECO:0000313" key="4">
    <source>
        <dbReference type="EMBL" id="RAI98690.1"/>
    </source>
</evidence>
<proteinExistence type="predicted"/>
<name>A0A327Q2P9_9BACT</name>
<evidence type="ECO:0000256" key="2">
    <source>
        <dbReference type="SAM" id="SignalP"/>
    </source>
</evidence>
<dbReference type="InterPro" id="IPR043022">
    <property type="entry name" value="PngaseF_N_sf"/>
</dbReference>
<accession>A0A327Q2P9</accession>
<dbReference type="Pfam" id="PF09112">
    <property type="entry name" value="N-glycanase_N"/>
    <property type="match status" value="1"/>
</dbReference>
<organism evidence="4 5">
    <name type="scientific">Chitinophaga skermanii</name>
    <dbReference type="NCBI Taxonomy" id="331697"/>
    <lineage>
        <taxon>Bacteria</taxon>
        <taxon>Pseudomonadati</taxon>
        <taxon>Bacteroidota</taxon>
        <taxon>Chitinophagia</taxon>
        <taxon>Chitinophagales</taxon>
        <taxon>Chitinophagaceae</taxon>
        <taxon>Chitinophaga</taxon>
    </lineage>
</organism>
<evidence type="ECO:0000256" key="1">
    <source>
        <dbReference type="ARBA" id="ARBA00023157"/>
    </source>
</evidence>
<dbReference type="SMART" id="SM01290">
    <property type="entry name" value="N-glycanase_N"/>
    <property type="match status" value="1"/>
</dbReference>
<dbReference type="RefSeq" id="WP_111600061.1">
    <property type="nucleotide sequence ID" value="NZ_QLLL01000011.1"/>
</dbReference>
<dbReference type="EMBL" id="QLLL01000011">
    <property type="protein sequence ID" value="RAI98690.1"/>
    <property type="molecule type" value="Genomic_DNA"/>
</dbReference>
<dbReference type="AlphaFoldDB" id="A0A327Q2P9"/>
<keyword evidence="2" id="KW-0732">Signal</keyword>
<reference evidence="4 5" key="1">
    <citation type="submission" date="2018-06" db="EMBL/GenBank/DDBJ databases">
        <title>Genomic Encyclopedia of Archaeal and Bacterial Type Strains, Phase II (KMG-II): from individual species to whole genera.</title>
        <authorList>
            <person name="Goeker M."/>
        </authorList>
    </citation>
    <scope>NUCLEOTIDE SEQUENCE [LARGE SCALE GENOMIC DNA]</scope>
    <source>
        <strain evidence="4 5">DSM 23857</strain>
    </source>
</reference>
<dbReference type="Proteomes" id="UP000249547">
    <property type="component" value="Unassembled WGS sequence"/>
</dbReference>
<comment type="caution">
    <text evidence="4">The sequence shown here is derived from an EMBL/GenBank/DDBJ whole genome shotgun (WGS) entry which is preliminary data.</text>
</comment>
<keyword evidence="1" id="KW-1015">Disulfide bond</keyword>
<dbReference type="Pfam" id="PF22252">
    <property type="entry name" value="PNGase_F-II_N"/>
    <property type="match status" value="1"/>
</dbReference>
<dbReference type="Gene3D" id="2.60.120.230">
    <property type="match status" value="1"/>
</dbReference>
<keyword evidence="5" id="KW-1185">Reference proteome</keyword>
<feature type="signal peptide" evidence="2">
    <location>
        <begin position="1"/>
        <end position="22"/>
    </location>
</feature>
<feature type="domain" description="Peptide-N-glycosidase F N-terminal" evidence="3">
    <location>
        <begin position="215"/>
        <end position="398"/>
    </location>
</feature>